<evidence type="ECO:0000256" key="1">
    <source>
        <dbReference type="ARBA" id="ARBA00003362"/>
    </source>
</evidence>
<keyword evidence="4" id="KW-0687">Ribonucleoprotein</keyword>
<reference evidence="5" key="2">
    <citation type="submission" date="2025-09" db="UniProtKB">
        <authorList>
            <consortium name="Ensembl"/>
        </authorList>
    </citation>
    <scope>IDENTIFICATION</scope>
</reference>
<dbReference type="GO" id="GO:1990904">
    <property type="term" value="C:ribonucleoprotein complex"/>
    <property type="evidence" value="ECO:0007669"/>
    <property type="project" value="UniProtKB-KW"/>
</dbReference>
<comment type="similarity">
    <text evidence="2">Belongs to the eukaryotic ribosomal protein P1/P2 family.</text>
</comment>
<dbReference type="Proteomes" id="UP000472241">
    <property type="component" value="Unplaced"/>
</dbReference>
<sequence>MASVSELVCVYSALILHDDEMRLALHFLRRRKWEQIKESEESDDGMHELWVFLTKPLSTCSIKN</sequence>
<reference evidence="5" key="1">
    <citation type="submission" date="2025-08" db="UniProtKB">
        <authorList>
            <consortium name="Ensembl"/>
        </authorList>
    </citation>
    <scope>IDENTIFICATION</scope>
</reference>
<dbReference type="AlphaFoldDB" id="A0A667ICU5"/>
<dbReference type="Ensembl" id="ENSLCNT00005034937.1">
    <property type="protein sequence ID" value="ENSLCNP00005031290.1"/>
    <property type="gene ID" value="ENSLCNG00005020404.1"/>
</dbReference>
<organism evidence="5 6">
    <name type="scientific">Lynx canadensis</name>
    <name type="common">Canada lynx</name>
    <name type="synonym">Felis canadensis</name>
    <dbReference type="NCBI Taxonomy" id="61383"/>
    <lineage>
        <taxon>Eukaryota</taxon>
        <taxon>Metazoa</taxon>
        <taxon>Chordata</taxon>
        <taxon>Craniata</taxon>
        <taxon>Vertebrata</taxon>
        <taxon>Euteleostomi</taxon>
        <taxon>Mammalia</taxon>
        <taxon>Eutheria</taxon>
        <taxon>Laurasiatheria</taxon>
        <taxon>Carnivora</taxon>
        <taxon>Feliformia</taxon>
        <taxon>Felidae</taxon>
        <taxon>Felinae</taxon>
        <taxon>Lynx</taxon>
    </lineage>
</organism>
<evidence type="ECO:0000256" key="2">
    <source>
        <dbReference type="ARBA" id="ARBA00005436"/>
    </source>
</evidence>
<comment type="function">
    <text evidence="1">Plays an important role in the elongation step of protein synthesis.</text>
</comment>
<evidence type="ECO:0000256" key="3">
    <source>
        <dbReference type="ARBA" id="ARBA00022980"/>
    </source>
</evidence>
<evidence type="ECO:0000256" key="4">
    <source>
        <dbReference type="ARBA" id="ARBA00023274"/>
    </source>
</evidence>
<keyword evidence="3" id="KW-0689">Ribosomal protein</keyword>
<dbReference type="Gene3D" id="1.10.10.1410">
    <property type="match status" value="1"/>
</dbReference>
<evidence type="ECO:0000313" key="6">
    <source>
        <dbReference type="Proteomes" id="UP000472241"/>
    </source>
</evidence>
<keyword evidence="6" id="KW-1185">Reference proteome</keyword>
<proteinExistence type="inferred from homology"/>
<dbReference type="GO" id="GO:0005840">
    <property type="term" value="C:ribosome"/>
    <property type="evidence" value="ECO:0007669"/>
    <property type="project" value="UniProtKB-KW"/>
</dbReference>
<name>A0A667ICU5_LYNCA</name>
<evidence type="ECO:0000313" key="5">
    <source>
        <dbReference type="Ensembl" id="ENSLCNP00005031290.1"/>
    </source>
</evidence>
<dbReference type="InterPro" id="IPR038716">
    <property type="entry name" value="P1/P2_N_sf"/>
</dbReference>
<accession>A0A667ICU5</accession>
<protein>
    <submittedName>
        <fullName evidence="5">Uncharacterized protein</fullName>
    </submittedName>
</protein>